<evidence type="ECO:0000313" key="2">
    <source>
        <dbReference type="EMBL" id="PJR03818.1"/>
    </source>
</evidence>
<keyword evidence="3" id="KW-1185">Reference proteome</keyword>
<comment type="caution">
    <text evidence="2">The sequence shown here is derived from an EMBL/GenBank/DDBJ whole genome shotgun (WGS) entry which is preliminary data.</text>
</comment>
<proteinExistence type="predicted"/>
<dbReference type="Proteomes" id="UP000231960">
    <property type="component" value="Unassembled WGS sequence"/>
</dbReference>
<accession>A0A2M9R4M2</accession>
<gene>
    <name evidence="2" type="ORF">CDL10_04225</name>
</gene>
<evidence type="ECO:0000313" key="3">
    <source>
        <dbReference type="Proteomes" id="UP000231960"/>
    </source>
</evidence>
<feature type="transmembrane region" description="Helical" evidence="1">
    <location>
        <begin position="14"/>
        <end position="35"/>
    </location>
</feature>
<dbReference type="AlphaFoldDB" id="A0A2M9R4M2"/>
<dbReference type="RefSeq" id="WP_100677386.1">
    <property type="nucleotide sequence ID" value="NZ_NIPO01000001.1"/>
</dbReference>
<organism evidence="2 3">
    <name type="scientific">Avrilella dinanensis</name>
    <dbReference type="NCBI Taxonomy" id="2008672"/>
    <lineage>
        <taxon>Bacteria</taxon>
        <taxon>Pseudomonadati</taxon>
        <taxon>Bacteroidota</taxon>
        <taxon>Flavobacteriia</taxon>
        <taxon>Flavobacteriales</taxon>
        <taxon>Flavobacteriaceae</taxon>
        <taxon>Avrilella</taxon>
    </lineage>
</organism>
<evidence type="ECO:0000256" key="1">
    <source>
        <dbReference type="SAM" id="Phobius"/>
    </source>
</evidence>
<dbReference type="EMBL" id="NIPO01000001">
    <property type="protein sequence ID" value="PJR03818.1"/>
    <property type="molecule type" value="Genomic_DNA"/>
</dbReference>
<sequence length="156" mass="18133">MTPLFTEKQRFNQWWVWLLIILTLGVPFIVFFQLIISGEAIADNLAIIFSLIIPIACIYLIYITQLKTEITRESISFQFVPFVKRNYFLSEIQSVKVINYGFVGGWGIRFTTKYGTVYNIKGNKGLYVHLKDGKTFIIGTQKPEELEKVVEQLKRN</sequence>
<protein>
    <recommendedName>
        <fullName evidence="4">Bacterial Pleckstrin homology domain-containing protein</fullName>
    </recommendedName>
</protein>
<keyword evidence="1" id="KW-0812">Transmembrane</keyword>
<name>A0A2M9R4M2_9FLAO</name>
<reference evidence="2 3" key="1">
    <citation type="submission" date="2017-06" db="EMBL/GenBank/DDBJ databases">
        <title>Description of Avrilella dinanensis gen. nov. sp. nov.</title>
        <authorList>
            <person name="Leyer C."/>
            <person name="Sassi M."/>
            <person name="Minet J."/>
            <person name="Kayal S."/>
            <person name="Cattoir V."/>
        </authorList>
    </citation>
    <scope>NUCLEOTIDE SEQUENCE [LARGE SCALE GENOMIC DNA]</scope>
    <source>
        <strain evidence="2 3">UR159</strain>
    </source>
</reference>
<evidence type="ECO:0008006" key="4">
    <source>
        <dbReference type="Google" id="ProtNLM"/>
    </source>
</evidence>
<feature type="transmembrane region" description="Helical" evidence="1">
    <location>
        <begin position="41"/>
        <end position="62"/>
    </location>
</feature>
<keyword evidence="1" id="KW-0472">Membrane</keyword>
<keyword evidence="1" id="KW-1133">Transmembrane helix</keyword>
<dbReference type="OrthoDB" id="582675at2"/>